<evidence type="ECO:0000256" key="4">
    <source>
        <dbReference type="ARBA" id="ARBA00022692"/>
    </source>
</evidence>
<feature type="region of interest" description="Disordered" evidence="8">
    <location>
        <begin position="310"/>
        <end position="330"/>
    </location>
</feature>
<feature type="transmembrane region" description="Helical" evidence="7">
    <location>
        <begin position="160"/>
        <end position="179"/>
    </location>
</feature>
<feature type="region of interest" description="Disordered" evidence="8">
    <location>
        <begin position="259"/>
        <end position="278"/>
    </location>
</feature>
<dbReference type="PANTHER" id="PTHR13084:SF6">
    <property type="entry name" value="SODIUM_POTASSIUM-TRANSPORTING ATPASE SUBUNIT BETA-1-INTERACTING PROTEIN"/>
    <property type="match status" value="1"/>
</dbReference>
<name>A0A183IHE6_9BILA</name>
<reference evidence="9 10" key="2">
    <citation type="submission" date="2018-11" db="EMBL/GenBank/DDBJ databases">
        <authorList>
            <consortium name="Pathogen Informatics"/>
        </authorList>
    </citation>
    <scope>NUCLEOTIDE SEQUENCE [LARGE SCALE GENOMIC DNA]</scope>
</reference>
<feature type="transmembrane region" description="Helical" evidence="7">
    <location>
        <begin position="51"/>
        <end position="72"/>
    </location>
</feature>
<evidence type="ECO:0000256" key="7">
    <source>
        <dbReference type="RuleBase" id="RU368041"/>
    </source>
</evidence>
<accession>A0A183IHE6</accession>
<evidence type="ECO:0000256" key="3">
    <source>
        <dbReference type="ARBA" id="ARBA00022475"/>
    </source>
</evidence>
<dbReference type="Pfam" id="PF05640">
    <property type="entry name" value="NKAIN"/>
    <property type="match status" value="1"/>
</dbReference>
<dbReference type="EMBL" id="UZAM01007536">
    <property type="protein sequence ID" value="VDO99800.1"/>
    <property type="molecule type" value="Genomic_DNA"/>
</dbReference>
<keyword evidence="4 7" id="KW-0812">Transmembrane</keyword>
<evidence type="ECO:0000256" key="6">
    <source>
        <dbReference type="ARBA" id="ARBA00023136"/>
    </source>
</evidence>
<dbReference type="AlphaFoldDB" id="A0A183IHE6"/>
<evidence type="ECO:0000256" key="5">
    <source>
        <dbReference type="ARBA" id="ARBA00022989"/>
    </source>
</evidence>
<evidence type="ECO:0000256" key="2">
    <source>
        <dbReference type="ARBA" id="ARBA00006364"/>
    </source>
</evidence>
<keyword evidence="5 7" id="KW-1133">Transmembrane helix</keyword>
<feature type="compositionally biased region" description="Polar residues" evidence="8">
    <location>
        <begin position="310"/>
        <end position="323"/>
    </location>
</feature>
<dbReference type="WBParaSite" id="SBAD_0000318501-mRNA-1">
    <property type="protein sequence ID" value="SBAD_0000318501-mRNA-1"/>
    <property type="gene ID" value="SBAD_0000318501"/>
</dbReference>
<keyword evidence="3 7" id="KW-1003">Cell membrane</keyword>
<keyword evidence="6 7" id="KW-0472">Membrane</keyword>
<evidence type="ECO:0000256" key="8">
    <source>
        <dbReference type="SAM" id="MobiDB-lite"/>
    </source>
</evidence>
<dbReference type="GO" id="GO:0005886">
    <property type="term" value="C:plasma membrane"/>
    <property type="evidence" value="ECO:0007669"/>
    <property type="project" value="UniProtKB-SubCell"/>
</dbReference>
<dbReference type="InterPro" id="IPR008516">
    <property type="entry name" value="Na/K-Atpase_Interacting"/>
</dbReference>
<protein>
    <recommendedName>
        <fullName evidence="7">Sodium/potassium-transporting ATPase subunit beta-1-interacting protein</fullName>
        <shortName evidence="7">Na(+)/K(+)-transporting ATPase subunit beta-1-interacting protein</shortName>
    </recommendedName>
</protein>
<comment type="subcellular location">
    <subcellularLocation>
        <location evidence="1 7">Cell membrane</location>
        <topology evidence="1 7">Multi-pass membrane protein</topology>
    </subcellularLocation>
</comment>
<feature type="transmembrane region" description="Helical" evidence="7">
    <location>
        <begin position="79"/>
        <end position="104"/>
    </location>
</feature>
<keyword evidence="10" id="KW-1185">Reference proteome</keyword>
<sequence>MNELLVLELYAEHKWRSLHVLKMNKRLVNFVLAINIVLTVTREVFDLIGRLWLPILWNFVNLLAVVIALFGVGQGRRTLSFVYCCWMPLWTCWNVLVLCFYLNVSGLHDDDQLLASLNFGTTGRSWWYDKVPFCQQDPYNISFTGQVVKQCLVDHKAVEMVIALVHIFCSCLCLIFLLLHEVEGCCRRTKPQNVDVEQRRHRPTVTVEFSGGQSTNATKCSRGKTTQRNSVICTSCLPDRKSCDESVASGSFQNSRYLVPNYKRPSAGNGRSSSKPAVDRIRQEEPIDNIYSGSCNGDVFHNLGFSDNGSSRSLTTLGQNGRQTDVKREPPRVIGADGSGISSSSACTVEKNRHCRRIGETGKDHPRAAAMMRRRNDLTSAHATMSANSIIV</sequence>
<gene>
    <name evidence="9" type="ORF">SBAD_LOCUS3041</name>
</gene>
<comment type="similarity">
    <text evidence="2 7">Belongs to the NKAIN family.</text>
</comment>
<dbReference type="OrthoDB" id="10050321at2759"/>
<organism evidence="11">
    <name type="scientific">Soboliphyme baturini</name>
    <dbReference type="NCBI Taxonomy" id="241478"/>
    <lineage>
        <taxon>Eukaryota</taxon>
        <taxon>Metazoa</taxon>
        <taxon>Ecdysozoa</taxon>
        <taxon>Nematoda</taxon>
        <taxon>Enoplea</taxon>
        <taxon>Dorylaimia</taxon>
        <taxon>Dioctophymatida</taxon>
        <taxon>Dioctophymatoidea</taxon>
        <taxon>Soboliphymatidae</taxon>
        <taxon>Soboliphyme</taxon>
    </lineage>
</organism>
<evidence type="ECO:0000313" key="10">
    <source>
        <dbReference type="Proteomes" id="UP000270296"/>
    </source>
</evidence>
<dbReference type="Proteomes" id="UP000270296">
    <property type="component" value="Unassembled WGS sequence"/>
</dbReference>
<evidence type="ECO:0000313" key="11">
    <source>
        <dbReference type="WBParaSite" id="SBAD_0000318501-mRNA-1"/>
    </source>
</evidence>
<proteinExistence type="inferred from homology"/>
<reference evidence="11" key="1">
    <citation type="submission" date="2016-06" db="UniProtKB">
        <authorList>
            <consortium name="WormBaseParasite"/>
        </authorList>
    </citation>
    <scope>IDENTIFICATION</scope>
</reference>
<dbReference type="PANTHER" id="PTHR13084">
    <property type="entry name" value="T-CELL LYMPHOMA BREAKPOINT-ASSOCIATED TARGET 1-RELATED"/>
    <property type="match status" value="1"/>
</dbReference>
<evidence type="ECO:0000313" key="9">
    <source>
        <dbReference type="EMBL" id="VDO99800.1"/>
    </source>
</evidence>
<evidence type="ECO:0000256" key="1">
    <source>
        <dbReference type="ARBA" id="ARBA00004651"/>
    </source>
</evidence>
<dbReference type="GO" id="GO:0002028">
    <property type="term" value="P:regulation of sodium ion transport"/>
    <property type="evidence" value="ECO:0007669"/>
    <property type="project" value="UniProtKB-UniRule"/>
</dbReference>